<reference evidence="1" key="1">
    <citation type="submission" date="2015-04" db="UniProtKB">
        <authorList>
            <consortium name="EnsemblPlants"/>
        </authorList>
    </citation>
    <scope>IDENTIFICATION</scope>
</reference>
<dbReference type="Proteomes" id="UP000026962">
    <property type="component" value="Chromosome 7"/>
</dbReference>
<dbReference type="EnsemblPlants" id="OPUNC07G02670.1">
    <property type="protein sequence ID" value="OPUNC07G02670.1"/>
    <property type="gene ID" value="OPUNC07G02670"/>
</dbReference>
<dbReference type="PANTHER" id="PTHR47746">
    <property type="entry name" value="ZF-RVT DOMAIN-CONTAINING PROTEIN"/>
    <property type="match status" value="1"/>
</dbReference>
<dbReference type="PANTHER" id="PTHR47746:SF90">
    <property type="entry name" value="OS02G0155201 PROTEIN"/>
    <property type="match status" value="1"/>
</dbReference>
<proteinExistence type="predicted"/>
<accession>A0A0E0LH15</accession>
<dbReference type="Gramene" id="OPUNC07G02670.1">
    <property type="protein sequence ID" value="OPUNC07G02670.1"/>
    <property type="gene ID" value="OPUNC07G02670"/>
</dbReference>
<reference evidence="1" key="2">
    <citation type="submission" date="2018-05" db="EMBL/GenBank/DDBJ databases">
        <title>OpunRS2 (Oryza punctata Reference Sequence Version 2).</title>
        <authorList>
            <person name="Zhang J."/>
            <person name="Kudrna D."/>
            <person name="Lee S."/>
            <person name="Talag J."/>
            <person name="Welchert J."/>
            <person name="Wing R.A."/>
        </authorList>
    </citation>
    <scope>NUCLEOTIDE SEQUENCE [LARGE SCALE GENOMIC DNA]</scope>
</reference>
<evidence type="ECO:0000313" key="2">
    <source>
        <dbReference type="Proteomes" id="UP000026962"/>
    </source>
</evidence>
<sequence>MNWARVKTTIDCVVALAIAGKLARPPPPEPPEAPPLPLPPAAGIFAALHTSRSSVLGSPSAWFAAVCGGVRTGSSFSRGPTLPPAAAAAATIPFFQVMATSGSLDEVQEENVHLETVENALVQTVFNEDDFVDEESGSYRSIFDSLFALTCWFLWKERNARVFEQKFRSTEQLVCDIKEEILVWKAAGVITTSNGDNE</sequence>
<dbReference type="AlphaFoldDB" id="A0A0E0LH15"/>
<evidence type="ECO:0000313" key="1">
    <source>
        <dbReference type="EnsemblPlants" id="OPUNC07G02670.1"/>
    </source>
</evidence>
<name>A0A0E0LH15_ORYPU</name>
<dbReference type="HOGENOM" id="CLU_1380086_0_0_1"/>
<keyword evidence="2" id="KW-1185">Reference proteome</keyword>
<organism evidence="1">
    <name type="scientific">Oryza punctata</name>
    <name type="common">Red rice</name>
    <dbReference type="NCBI Taxonomy" id="4537"/>
    <lineage>
        <taxon>Eukaryota</taxon>
        <taxon>Viridiplantae</taxon>
        <taxon>Streptophyta</taxon>
        <taxon>Embryophyta</taxon>
        <taxon>Tracheophyta</taxon>
        <taxon>Spermatophyta</taxon>
        <taxon>Magnoliopsida</taxon>
        <taxon>Liliopsida</taxon>
        <taxon>Poales</taxon>
        <taxon>Poaceae</taxon>
        <taxon>BOP clade</taxon>
        <taxon>Oryzoideae</taxon>
        <taxon>Oryzeae</taxon>
        <taxon>Oryzinae</taxon>
        <taxon>Oryza</taxon>
    </lineage>
</organism>
<protein>
    <submittedName>
        <fullName evidence="1">Uncharacterized protein</fullName>
    </submittedName>
</protein>